<accession>A0A1F5F3Q0</accession>
<keyword evidence="1" id="KW-1133">Transmembrane helix</keyword>
<feature type="transmembrane region" description="Helical" evidence="1">
    <location>
        <begin position="21"/>
        <end position="39"/>
    </location>
</feature>
<gene>
    <name evidence="2" type="ORF">A2228_03800</name>
</gene>
<evidence type="ECO:0000313" key="3">
    <source>
        <dbReference type="Proteomes" id="UP000176191"/>
    </source>
</evidence>
<comment type="caution">
    <text evidence="2">The sequence shown here is derived from an EMBL/GenBank/DDBJ whole genome shotgun (WGS) entry which is preliminary data.</text>
</comment>
<name>A0A1F5F3Q0_9BACT</name>
<keyword evidence="1" id="KW-0812">Transmembrane</keyword>
<protein>
    <submittedName>
        <fullName evidence="2">Uncharacterized protein</fullName>
    </submittedName>
</protein>
<evidence type="ECO:0000256" key="1">
    <source>
        <dbReference type="SAM" id="Phobius"/>
    </source>
</evidence>
<keyword evidence="1" id="KW-0472">Membrane</keyword>
<dbReference type="EMBL" id="MFAK01000038">
    <property type="protein sequence ID" value="OGD74249.1"/>
    <property type="molecule type" value="Genomic_DNA"/>
</dbReference>
<sequence length="61" mass="6856">MKTRRKQINEQGVRRNQFLGALLIALGLGALIVVVRYFIISTQVETSIYEIQPSDLIPGAR</sequence>
<dbReference type="Proteomes" id="UP000176191">
    <property type="component" value="Unassembled WGS sequence"/>
</dbReference>
<evidence type="ECO:0000313" key="2">
    <source>
        <dbReference type="EMBL" id="OGD74249.1"/>
    </source>
</evidence>
<reference evidence="2 3" key="1">
    <citation type="journal article" date="2016" name="Nat. Commun.">
        <title>Thousands of microbial genomes shed light on interconnected biogeochemical processes in an aquifer system.</title>
        <authorList>
            <person name="Anantharaman K."/>
            <person name="Brown C.T."/>
            <person name="Hug L.A."/>
            <person name="Sharon I."/>
            <person name="Castelle C.J."/>
            <person name="Probst A.J."/>
            <person name="Thomas B.C."/>
            <person name="Singh A."/>
            <person name="Wilkins M.J."/>
            <person name="Karaoz U."/>
            <person name="Brodie E.L."/>
            <person name="Williams K.H."/>
            <person name="Hubbard S.S."/>
            <person name="Banfield J.F."/>
        </authorList>
    </citation>
    <scope>NUCLEOTIDE SEQUENCE [LARGE SCALE GENOMIC DNA]</scope>
</reference>
<dbReference type="AlphaFoldDB" id="A0A1F5F3Q0"/>
<proteinExistence type="predicted"/>
<organism evidence="2 3">
    <name type="scientific">Candidatus Collierbacteria bacterium RIFOXYA2_FULL_46_10</name>
    <dbReference type="NCBI Taxonomy" id="1817726"/>
    <lineage>
        <taxon>Bacteria</taxon>
        <taxon>Candidatus Collieribacteriota</taxon>
    </lineage>
</organism>